<evidence type="ECO:0000313" key="15">
    <source>
        <dbReference type="EMBL" id="KIK57022.1"/>
    </source>
</evidence>
<evidence type="ECO:0000256" key="12">
    <source>
        <dbReference type="ARBA" id="ARBA00023136"/>
    </source>
</evidence>
<keyword evidence="9" id="KW-0560">Oxidoreductase</keyword>
<evidence type="ECO:0000256" key="2">
    <source>
        <dbReference type="ARBA" id="ARBA00004370"/>
    </source>
</evidence>
<evidence type="ECO:0000256" key="5">
    <source>
        <dbReference type="ARBA" id="ARBA00022617"/>
    </source>
</evidence>
<feature type="transmembrane region" description="Helical" evidence="14">
    <location>
        <begin position="52"/>
        <end position="75"/>
    </location>
</feature>
<keyword evidence="8 14" id="KW-1133">Transmembrane helix</keyword>
<keyword evidence="12 14" id="KW-0472">Membrane</keyword>
<dbReference type="PRINTS" id="PR00463">
    <property type="entry name" value="EP450I"/>
</dbReference>
<dbReference type="GO" id="GO:0016705">
    <property type="term" value="F:oxidoreductase activity, acting on paired donors, with incorporation or reduction of molecular oxygen"/>
    <property type="evidence" value="ECO:0007669"/>
    <property type="project" value="InterPro"/>
</dbReference>
<keyword evidence="7 13" id="KW-0479">Metal-binding</keyword>
<evidence type="ECO:0000313" key="16">
    <source>
        <dbReference type="Proteomes" id="UP000053593"/>
    </source>
</evidence>
<dbReference type="GO" id="GO:0020037">
    <property type="term" value="F:heme binding"/>
    <property type="evidence" value="ECO:0007669"/>
    <property type="project" value="InterPro"/>
</dbReference>
<dbReference type="InterPro" id="IPR001128">
    <property type="entry name" value="Cyt_P450"/>
</dbReference>
<comment type="subcellular location">
    <subcellularLocation>
        <location evidence="2">Membrane</location>
    </subcellularLocation>
</comment>
<evidence type="ECO:0000256" key="11">
    <source>
        <dbReference type="ARBA" id="ARBA00023033"/>
    </source>
</evidence>
<dbReference type="GO" id="GO:0005506">
    <property type="term" value="F:iron ion binding"/>
    <property type="evidence" value="ECO:0007669"/>
    <property type="project" value="InterPro"/>
</dbReference>
<evidence type="ECO:0000256" key="7">
    <source>
        <dbReference type="ARBA" id="ARBA00022723"/>
    </source>
</evidence>
<dbReference type="Proteomes" id="UP000053593">
    <property type="component" value="Unassembled WGS sequence"/>
</dbReference>
<evidence type="ECO:0000256" key="13">
    <source>
        <dbReference type="PIRSR" id="PIRSR602401-1"/>
    </source>
</evidence>
<keyword evidence="16" id="KW-1185">Reference proteome</keyword>
<dbReference type="CDD" id="cd11061">
    <property type="entry name" value="CYP67-like"/>
    <property type="match status" value="1"/>
</dbReference>
<keyword evidence="11" id="KW-0503">Monooxygenase</keyword>
<dbReference type="Pfam" id="PF00067">
    <property type="entry name" value="p450"/>
    <property type="match status" value="1"/>
</dbReference>
<keyword evidence="10 13" id="KW-0408">Iron</keyword>
<reference evidence="15 16" key="1">
    <citation type="submission" date="2014-04" db="EMBL/GenBank/DDBJ databases">
        <title>Evolutionary Origins and Diversification of the Mycorrhizal Mutualists.</title>
        <authorList>
            <consortium name="DOE Joint Genome Institute"/>
            <consortium name="Mycorrhizal Genomics Consortium"/>
            <person name="Kohler A."/>
            <person name="Kuo A."/>
            <person name="Nagy L.G."/>
            <person name="Floudas D."/>
            <person name="Copeland A."/>
            <person name="Barry K.W."/>
            <person name="Cichocki N."/>
            <person name="Veneault-Fourrey C."/>
            <person name="LaButti K."/>
            <person name="Lindquist E.A."/>
            <person name="Lipzen A."/>
            <person name="Lundell T."/>
            <person name="Morin E."/>
            <person name="Murat C."/>
            <person name="Riley R."/>
            <person name="Ohm R."/>
            <person name="Sun H."/>
            <person name="Tunlid A."/>
            <person name="Henrissat B."/>
            <person name="Grigoriev I.V."/>
            <person name="Hibbett D.S."/>
            <person name="Martin F."/>
        </authorList>
    </citation>
    <scope>NUCLEOTIDE SEQUENCE [LARGE SCALE GENOMIC DNA]</scope>
    <source>
        <strain evidence="15 16">FD-317 M1</strain>
    </source>
</reference>
<comment type="similarity">
    <text evidence="4">Belongs to the cytochrome P450 family.</text>
</comment>
<gene>
    <name evidence="15" type="ORF">GYMLUDRAFT_46634</name>
</gene>
<dbReference type="AlphaFoldDB" id="A0A0D0CFZ8"/>
<evidence type="ECO:0000256" key="10">
    <source>
        <dbReference type="ARBA" id="ARBA00023004"/>
    </source>
</evidence>
<evidence type="ECO:0000256" key="9">
    <source>
        <dbReference type="ARBA" id="ARBA00023002"/>
    </source>
</evidence>
<keyword evidence="5 13" id="KW-0349">Heme</keyword>
<dbReference type="EMBL" id="KN834793">
    <property type="protein sequence ID" value="KIK57022.1"/>
    <property type="molecule type" value="Genomic_DNA"/>
</dbReference>
<dbReference type="PRINTS" id="PR00385">
    <property type="entry name" value="P450"/>
</dbReference>
<comment type="cofactor">
    <cofactor evidence="1 13">
        <name>heme</name>
        <dbReference type="ChEBI" id="CHEBI:30413"/>
    </cofactor>
</comment>
<dbReference type="OrthoDB" id="6692864at2759"/>
<dbReference type="PANTHER" id="PTHR24305:SF166">
    <property type="entry name" value="CYTOCHROME P450 12A4, MITOCHONDRIAL-RELATED"/>
    <property type="match status" value="1"/>
</dbReference>
<evidence type="ECO:0000256" key="1">
    <source>
        <dbReference type="ARBA" id="ARBA00001971"/>
    </source>
</evidence>
<keyword evidence="6 14" id="KW-0812">Transmembrane</keyword>
<evidence type="ECO:0000256" key="6">
    <source>
        <dbReference type="ARBA" id="ARBA00022692"/>
    </source>
</evidence>
<dbReference type="HOGENOM" id="CLU_001570_14_10_1"/>
<dbReference type="PANTHER" id="PTHR24305">
    <property type="entry name" value="CYTOCHROME P450"/>
    <property type="match status" value="1"/>
</dbReference>
<evidence type="ECO:0008006" key="17">
    <source>
        <dbReference type="Google" id="ProtNLM"/>
    </source>
</evidence>
<dbReference type="InterPro" id="IPR036396">
    <property type="entry name" value="Cyt_P450_sf"/>
</dbReference>
<evidence type="ECO:0000256" key="3">
    <source>
        <dbReference type="ARBA" id="ARBA00004721"/>
    </source>
</evidence>
<name>A0A0D0CFZ8_9AGAR</name>
<dbReference type="SUPFAM" id="SSF48264">
    <property type="entry name" value="Cytochrome P450"/>
    <property type="match status" value="1"/>
</dbReference>
<accession>A0A0D0CFZ8</accession>
<evidence type="ECO:0000256" key="8">
    <source>
        <dbReference type="ARBA" id="ARBA00022989"/>
    </source>
</evidence>
<protein>
    <recommendedName>
        <fullName evidence="17">Cytochrome P450</fullName>
    </recommendedName>
</protein>
<dbReference type="InterPro" id="IPR050121">
    <property type="entry name" value="Cytochrome_P450_monoxygenase"/>
</dbReference>
<dbReference type="GO" id="GO:0016020">
    <property type="term" value="C:membrane"/>
    <property type="evidence" value="ECO:0007669"/>
    <property type="project" value="UniProtKB-SubCell"/>
</dbReference>
<evidence type="ECO:0000256" key="14">
    <source>
        <dbReference type="SAM" id="Phobius"/>
    </source>
</evidence>
<feature type="binding site" description="axial binding residue" evidence="13">
    <location>
        <position position="480"/>
    </location>
    <ligand>
        <name>heme</name>
        <dbReference type="ChEBI" id="CHEBI:30413"/>
    </ligand>
    <ligandPart>
        <name>Fe</name>
        <dbReference type="ChEBI" id="CHEBI:18248"/>
    </ligandPart>
</feature>
<sequence length="537" mass="60951">MVNSLAFCSIALGLANHLYWKRYERDLTTISNVASSLLPQPALLVLVTGNGFTITSILISYTIFLLTMGISIFLYRISPFHPLAEVPGPWLARVTKLWSFYIATTGDLQRVMKQWHDKYGPTIRTGPNEVSFIGSEAIASVYGPNGLPRGKYYTIRIEPNRPPNLLFLTGQNHFRRRQRWNRAFSAESLKNYEEIISRQAGELLAVFDQAAENGERVNLAKKFTHYTFDIMGEMSFGKKFEMIKTNDAAGYLKFMLEFTSTVNTLPWLPWMFDLKILSFLPFVANAKEKMFAFARECASSRVQEGAAIKDIWYHLMDESEKEQEKPSIVEVIEDGVLAIIAGTESPASALSSTVYFIVQHPEVYKTLQKEIDEDFARNSEIRGELTYLSACISEALRLHPPTPSGGPREVPYGSGGKVVSGKFLPEGTQVIVPLYSIHRNPENFPDPDKYLPQRWLSTEEFDLKHKPEAFIPYSYGQASCVGRGFAQKEMMFILAELFHRYELRFADGFDVAGWEHTIKDFFTTSQGPLDIIFTARH</sequence>
<evidence type="ECO:0000256" key="4">
    <source>
        <dbReference type="ARBA" id="ARBA00010617"/>
    </source>
</evidence>
<organism evidence="15 16">
    <name type="scientific">Collybiopsis luxurians FD-317 M1</name>
    <dbReference type="NCBI Taxonomy" id="944289"/>
    <lineage>
        <taxon>Eukaryota</taxon>
        <taxon>Fungi</taxon>
        <taxon>Dikarya</taxon>
        <taxon>Basidiomycota</taxon>
        <taxon>Agaricomycotina</taxon>
        <taxon>Agaricomycetes</taxon>
        <taxon>Agaricomycetidae</taxon>
        <taxon>Agaricales</taxon>
        <taxon>Marasmiineae</taxon>
        <taxon>Omphalotaceae</taxon>
        <taxon>Collybiopsis</taxon>
        <taxon>Collybiopsis luxurians</taxon>
    </lineage>
</organism>
<proteinExistence type="inferred from homology"/>
<dbReference type="GO" id="GO:0004497">
    <property type="term" value="F:monooxygenase activity"/>
    <property type="evidence" value="ECO:0007669"/>
    <property type="project" value="UniProtKB-KW"/>
</dbReference>
<dbReference type="Gene3D" id="1.10.630.10">
    <property type="entry name" value="Cytochrome P450"/>
    <property type="match status" value="1"/>
</dbReference>
<comment type="pathway">
    <text evidence="3">Secondary metabolite biosynthesis; terpenoid biosynthesis.</text>
</comment>
<dbReference type="InterPro" id="IPR002401">
    <property type="entry name" value="Cyt_P450_E_grp-I"/>
</dbReference>